<gene>
    <name evidence="2" type="ORF">BS47DRAFT_1355401</name>
</gene>
<evidence type="ECO:0000313" key="3">
    <source>
        <dbReference type="Proteomes" id="UP000886523"/>
    </source>
</evidence>
<dbReference type="PANTHER" id="PTHR43721">
    <property type="entry name" value="ELONGATION FACTOR TU-RELATED"/>
    <property type="match status" value="1"/>
</dbReference>
<dbReference type="AlphaFoldDB" id="A0A9P6AF91"/>
<accession>A0A9P6AF91</accession>
<dbReference type="InterPro" id="IPR050055">
    <property type="entry name" value="EF-Tu_GTPase"/>
</dbReference>
<comment type="caution">
    <text evidence="2">The sequence shown here is derived from an EMBL/GenBank/DDBJ whole genome shotgun (WGS) entry which is preliminary data.</text>
</comment>
<feature type="region of interest" description="Disordered" evidence="1">
    <location>
        <begin position="308"/>
        <end position="342"/>
    </location>
</feature>
<organism evidence="2 3">
    <name type="scientific">Hydnum rufescens UP504</name>
    <dbReference type="NCBI Taxonomy" id="1448309"/>
    <lineage>
        <taxon>Eukaryota</taxon>
        <taxon>Fungi</taxon>
        <taxon>Dikarya</taxon>
        <taxon>Basidiomycota</taxon>
        <taxon>Agaricomycotina</taxon>
        <taxon>Agaricomycetes</taxon>
        <taxon>Cantharellales</taxon>
        <taxon>Hydnaceae</taxon>
        <taxon>Hydnum</taxon>
    </lineage>
</organism>
<proteinExistence type="predicted"/>
<dbReference type="OrthoDB" id="248233at2759"/>
<keyword evidence="3" id="KW-1185">Reference proteome</keyword>
<feature type="region of interest" description="Disordered" evidence="1">
    <location>
        <begin position="183"/>
        <end position="210"/>
    </location>
</feature>
<dbReference type="GO" id="GO:0003746">
    <property type="term" value="F:translation elongation factor activity"/>
    <property type="evidence" value="ECO:0007669"/>
    <property type="project" value="TreeGrafter"/>
</dbReference>
<evidence type="ECO:0000256" key="1">
    <source>
        <dbReference type="SAM" id="MobiDB-lite"/>
    </source>
</evidence>
<reference evidence="2" key="1">
    <citation type="journal article" date="2020" name="Nat. Commun.">
        <title>Large-scale genome sequencing of mycorrhizal fungi provides insights into the early evolution of symbiotic traits.</title>
        <authorList>
            <person name="Miyauchi S."/>
            <person name="Kiss E."/>
            <person name="Kuo A."/>
            <person name="Drula E."/>
            <person name="Kohler A."/>
            <person name="Sanchez-Garcia M."/>
            <person name="Morin E."/>
            <person name="Andreopoulos B."/>
            <person name="Barry K.W."/>
            <person name="Bonito G."/>
            <person name="Buee M."/>
            <person name="Carver A."/>
            <person name="Chen C."/>
            <person name="Cichocki N."/>
            <person name="Clum A."/>
            <person name="Culley D."/>
            <person name="Crous P.W."/>
            <person name="Fauchery L."/>
            <person name="Girlanda M."/>
            <person name="Hayes R.D."/>
            <person name="Keri Z."/>
            <person name="LaButti K."/>
            <person name="Lipzen A."/>
            <person name="Lombard V."/>
            <person name="Magnuson J."/>
            <person name="Maillard F."/>
            <person name="Murat C."/>
            <person name="Nolan M."/>
            <person name="Ohm R.A."/>
            <person name="Pangilinan J."/>
            <person name="Pereira M.F."/>
            <person name="Perotto S."/>
            <person name="Peter M."/>
            <person name="Pfister S."/>
            <person name="Riley R."/>
            <person name="Sitrit Y."/>
            <person name="Stielow J.B."/>
            <person name="Szollosi G."/>
            <person name="Zifcakova L."/>
            <person name="Stursova M."/>
            <person name="Spatafora J.W."/>
            <person name="Tedersoo L."/>
            <person name="Vaario L.M."/>
            <person name="Yamada A."/>
            <person name="Yan M."/>
            <person name="Wang P."/>
            <person name="Xu J."/>
            <person name="Bruns T."/>
            <person name="Baldrian P."/>
            <person name="Vilgalys R."/>
            <person name="Dunand C."/>
            <person name="Henrissat B."/>
            <person name="Grigoriev I.V."/>
            <person name="Hibbett D."/>
            <person name="Nagy L.G."/>
            <person name="Martin F.M."/>
        </authorList>
    </citation>
    <scope>NUCLEOTIDE SEQUENCE</scope>
    <source>
        <strain evidence="2">UP504</strain>
    </source>
</reference>
<dbReference type="PANTHER" id="PTHR43721:SF9">
    <property type="entry name" value="GTP-BINDING PROTEIN 1"/>
    <property type="match status" value="1"/>
</dbReference>
<protein>
    <submittedName>
        <fullName evidence="2">Uncharacterized protein</fullName>
    </submittedName>
</protein>
<dbReference type="Proteomes" id="UP000886523">
    <property type="component" value="Unassembled WGS sequence"/>
</dbReference>
<sequence length="402" mass="44297">MWLESSDDELLSVVAYPRSPWEALSPSLSPSSGIFDIESVAQLAPEIEEGNVEYKLKLCNPTPERFTRLVTQLKWRLLAGTGQALYEIGVSDSGQLVGLSRKDLQDSLETLERMAGELGATVIVQKEVTMPVPCPPIDRRHVDRAMCMCKRPVAPEDFVPLSPGDTDESSDVVRLRKQLWSPIDPRVQRSTPSQHAPGSPRPIIRNFPYGQTPRTRSHGFSIKMESPSLLMSPSRSDVDDEIDGDAAFAFDLEIDSIAKSISLASVSTPAIDQIHFAQTSHPPQPLKQTKQTVPEVVLDPVAKALHRRARRDAKRLQKRKESGLAPGLLGTPPVPTGKRGKSNITVTAPVDSGDDTTIIHHQHKAFKKSRVFNGKGPPRELTAFDPFAPESLFELDILSFDL</sequence>
<feature type="compositionally biased region" description="Basic residues" evidence="1">
    <location>
        <begin position="308"/>
        <end position="318"/>
    </location>
</feature>
<dbReference type="EMBL" id="MU129244">
    <property type="protein sequence ID" value="KAF9504270.1"/>
    <property type="molecule type" value="Genomic_DNA"/>
</dbReference>
<name>A0A9P6AF91_9AGAM</name>
<evidence type="ECO:0000313" key="2">
    <source>
        <dbReference type="EMBL" id="KAF9504270.1"/>
    </source>
</evidence>